<organism evidence="9 10">
    <name type="scientific">Knoellia subterranea KCTC 19937</name>
    <dbReference type="NCBI Taxonomy" id="1385521"/>
    <lineage>
        <taxon>Bacteria</taxon>
        <taxon>Bacillati</taxon>
        <taxon>Actinomycetota</taxon>
        <taxon>Actinomycetes</taxon>
        <taxon>Micrococcales</taxon>
        <taxon>Intrasporangiaceae</taxon>
        <taxon>Knoellia</taxon>
    </lineage>
</organism>
<evidence type="ECO:0000256" key="2">
    <source>
        <dbReference type="ARBA" id="ARBA00022723"/>
    </source>
</evidence>
<comment type="caution">
    <text evidence="9">The sequence shown here is derived from an EMBL/GenBank/DDBJ whole genome shotgun (WGS) entry which is preliminary data.</text>
</comment>
<keyword evidence="7" id="KW-0472">Membrane</keyword>
<dbReference type="Proteomes" id="UP000030011">
    <property type="component" value="Unassembled WGS sequence"/>
</dbReference>
<dbReference type="PANTHER" id="PTHR34978">
    <property type="entry name" value="POSSIBLE SENSOR-TRANSDUCER PROTEIN BLAR"/>
    <property type="match status" value="1"/>
</dbReference>
<dbReference type="RefSeq" id="WP_035905356.1">
    <property type="nucleotide sequence ID" value="NZ_AVPK01000006.1"/>
</dbReference>
<evidence type="ECO:0000256" key="3">
    <source>
        <dbReference type="ARBA" id="ARBA00022801"/>
    </source>
</evidence>
<evidence type="ECO:0000313" key="10">
    <source>
        <dbReference type="Proteomes" id="UP000030011"/>
    </source>
</evidence>
<dbReference type="Gene3D" id="3.30.2010.10">
    <property type="entry name" value="Metalloproteases ('zincins'), catalytic domain"/>
    <property type="match status" value="1"/>
</dbReference>
<keyword evidence="4 6" id="KW-0862">Zinc</keyword>
<feature type="domain" description="Peptidase M48" evidence="8">
    <location>
        <begin position="142"/>
        <end position="195"/>
    </location>
</feature>
<keyword evidence="1 6" id="KW-0645">Protease</keyword>
<feature type="transmembrane region" description="Helical" evidence="7">
    <location>
        <begin position="88"/>
        <end position="107"/>
    </location>
</feature>
<evidence type="ECO:0000256" key="5">
    <source>
        <dbReference type="ARBA" id="ARBA00023049"/>
    </source>
</evidence>
<dbReference type="EMBL" id="AVPK01000006">
    <property type="protein sequence ID" value="KGN37164.1"/>
    <property type="molecule type" value="Genomic_DNA"/>
</dbReference>
<feature type="transmembrane region" description="Helical" evidence="7">
    <location>
        <begin position="32"/>
        <end position="52"/>
    </location>
</feature>
<accession>A0A0A0JK69</accession>
<dbReference type="InterPro" id="IPR052173">
    <property type="entry name" value="Beta-lactam_resp_regulator"/>
</dbReference>
<evidence type="ECO:0000256" key="6">
    <source>
        <dbReference type="RuleBase" id="RU003983"/>
    </source>
</evidence>
<keyword evidence="5 6" id="KW-0482">Metalloprotease</keyword>
<dbReference type="GO" id="GO:0004222">
    <property type="term" value="F:metalloendopeptidase activity"/>
    <property type="evidence" value="ECO:0007669"/>
    <property type="project" value="InterPro"/>
</dbReference>
<sequence length="305" mass="32504">MYAVLLALLALLLAGVAPRVMARLGSFRRAPRAALVAWQAVSLAAVLSALFAGPAAVASISDGTHGWFACTGEDGCAATIWWLENRRWVVLLIAGSVTLFVLGRLLLSGHRIGTRLRSARARHRELLDVLTAPEHAGRADGIRVLDHSTPTAYCLPGRRSRVVLTEGALAALPQAELDAVLAHERAHLRGRHDLLLEYFTVLHHSVPEPVRSPAALREVRLLVEALADRAAVRASGPVTTARALLTLAQGQAPEASLGAAGDGTTAVRMRLLAAEPMPSIVTLGMYLYAGAVLALPLALLWLAWR</sequence>
<keyword evidence="10" id="KW-1185">Reference proteome</keyword>
<dbReference type="AlphaFoldDB" id="A0A0A0JK69"/>
<feature type="transmembrane region" description="Helical" evidence="7">
    <location>
        <begin position="280"/>
        <end position="304"/>
    </location>
</feature>
<name>A0A0A0JK69_9MICO</name>
<reference evidence="9 10" key="1">
    <citation type="submission" date="2013-08" db="EMBL/GenBank/DDBJ databases">
        <title>The genome sequence of Knoellia subterranea.</title>
        <authorList>
            <person name="Zhu W."/>
            <person name="Wang G."/>
        </authorList>
    </citation>
    <scope>NUCLEOTIDE SEQUENCE [LARGE SCALE GENOMIC DNA]</scope>
    <source>
        <strain evidence="9 10">KCTC 19937</strain>
    </source>
</reference>
<dbReference type="eggNOG" id="COG0501">
    <property type="taxonomic scope" value="Bacteria"/>
</dbReference>
<evidence type="ECO:0000256" key="7">
    <source>
        <dbReference type="SAM" id="Phobius"/>
    </source>
</evidence>
<dbReference type="InterPro" id="IPR001915">
    <property type="entry name" value="Peptidase_M48"/>
</dbReference>
<comment type="cofactor">
    <cofactor evidence="6">
        <name>Zn(2+)</name>
        <dbReference type="ChEBI" id="CHEBI:29105"/>
    </cofactor>
    <text evidence="6">Binds 1 zinc ion per subunit.</text>
</comment>
<evidence type="ECO:0000256" key="4">
    <source>
        <dbReference type="ARBA" id="ARBA00022833"/>
    </source>
</evidence>
<keyword evidence="2" id="KW-0479">Metal-binding</keyword>
<protein>
    <submittedName>
        <fullName evidence="9">Peptidase M48 Ste24p</fullName>
    </submittedName>
</protein>
<keyword evidence="3 6" id="KW-0378">Hydrolase</keyword>
<dbReference type="GO" id="GO:0046872">
    <property type="term" value="F:metal ion binding"/>
    <property type="evidence" value="ECO:0007669"/>
    <property type="project" value="UniProtKB-KW"/>
</dbReference>
<comment type="similarity">
    <text evidence="6">Belongs to the peptidase M48 family.</text>
</comment>
<dbReference type="Pfam" id="PF01435">
    <property type="entry name" value="Peptidase_M48"/>
    <property type="match status" value="1"/>
</dbReference>
<keyword evidence="7" id="KW-1133">Transmembrane helix</keyword>
<proteinExistence type="inferred from homology"/>
<evidence type="ECO:0000256" key="1">
    <source>
        <dbReference type="ARBA" id="ARBA00022670"/>
    </source>
</evidence>
<evidence type="ECO:0000259" key="8">
    <source>
        <dbReference type="Pfam" id="PF01435"/>
    </source>
</evidence>
<dbReference type="GO" id="GO:0006508">
    <property type="term" value="P:proteolysis"/>
    <property type="evidence" value="ECO:0007669"/>
    <property type="project" value="UniProtKB-KW"/>
</dbReference>
<gene>
    <name evidence="9" type="ORF">N803_15020</name>
</gene>
<dbReference type="CDD" id="cd07326">
    <property type="entry name" value="M56_BlaR1_MecR1_like"/>
    <property type="match status" value="1"/>
</dbReference>
<keyword evidence="7" id="KW-0812">Transmembrane</keyword>
<evidence type="ECO:0000313" key="9">
    <source>
        <dbReference type="EMBL" id="KGN37164.1"/>
    </source>
</evidence>
<dbReference type="STRING" id="1385521.N803_15020"/>
<dbReference type="PANTHER" id="PTHR34978:SF3">
    <property type="entry name" value="SLR0241 PROTEIN"/>
    <property type="match status" value="1"/>
</dbReference>